<dbReference type="PROSITE" id="PS00600">
    <property type="entry name" value="AA_TRANSFER_CLASS_3"/>
    <property type="match status" value="1"/>
</dbReference>
<dbReference type="InterPro" id="IPR015422">
    <property type="entry name" value="PyrdxlP-dep_Trfase_small"/>
</dbReference>
<dbReference type="RefSeq" id="WP_052674539.1">
    <property type="nucleotide sequence ID" value="NZ_JYIV01000014.1"/>
</dbReference>
<dbReference type="InterPro" id="IPR049691">
    <property type="entry name" value="Daptide_aminotransferase"/>
</dbReference>
<protein>
    <submittedName>
        <fullName evidence="4">Adenosylmethionine-8-amino-7-oxononanoate aminotransferase</fullName>
        <ecNumber evidence="4">2.6.1.62</ecNumber>
    </submittedName>
</protein>
<dbReference type="PANTHER" id="PTHR43094:SF1">
    <property type="entry name" value="AMINOTRANSFERASE CLASS-III"/>
    <property type="match status" value="1"/>
</dbReference>
<dbReference type="PATRIC" id="fig|82380.10.peg.389"/>
<accession>A0A0F0L0K3</accession>
<dbReference type="GO" id="GO:0004015">
    <property type="term" value="F:adenosylmethionine-8-amino-7-oxononanoate transaminase activity"/>
    <property type="evidence" value="ECO:0007669"/>
    <property type="project" value="UniProtKB-EC"/>
</dbReference>
<dbReference type="InterPro" id="IPR049704">
    <property type="entry name" value="Aminotrans_3_PPA_site"/>
</dbReference>
<dbReference type="InterPro" id="IPR005814">
    <property type="entry name" value="Aminotrans_3"/>
</dbReference>
<name>A0A0F0L0K3_9MICO</name>
<keyword evidence="4" id="KW-0808">Transferase</keyword>
<keyword evidence="4" id="KW-0032">Aminotransferase</keyword>
<dbReference type="Proteomes" id="UP000033725">
    <property type="component" value="Unassembled WGS sequence"/>
</dbReference>
<dbReference type="InterPro" id="IPR015424">
    <property type="entry name" value="PyrdxlP-dep_Trfase"/>
</dbReference>
<dbReference type="Gene3D" id="3.90.1150.10">
    <property type="entry name" value="Aspartate Aminotransferase, domain 1"/>
    <property type="match status" value="1"/>
</dbReference>
<dbReference type="GO" id="GO:0030170">
    <property type="term" value="F:pyridoxal phosphate binding"/>
    <property type="evidence" value="ECO:0007669"/>
    <property type="project" value="InterPro"/>
</dbReference>
<sequence>MSAPHALWTSMLPADTTFTPDRVAVGAAGHRIEFADGSTRLCATSGLWNVPLGFGNPAIGEAVARATHDASYLSLFRAPHRYAEDASDALIELAGPDRYDRVIFSTSGGAANDAAMKLARQYWAQTGSGARSLVVGLKGSYHGTMYGSHVLSGDDLLQSVYGVDRRSVRHVSHADDGEELAALLQREGTRVASVVVEPVLGSGAYALSDAFIEHLLALRERYGFLIVADEVATGFGRTGTMLATDRWAAPPDVLILSKALTNGVMGAATLLVGPRIASAFTRGGWTFVHGETQAGTPACAAAIVAVIEELRRIDVEAVTRALAIDVWDLAARLTADGVVTETTGSGCFVGLGLQNADGTGLSGPQVLEVVSAIARCGVLVQPGPSSIELIPAYGFDASELRETETAVRAGLAHVRGAAA</sequence>
<evidence type="ECO:0000256" key="3">
    <source>
        <dbReference type="RuleBase" id="RU003560"/>
    </source>
</evidence>
<evidence type="ECO:0000313" key="4">
    <source>
        <dbReference type="EMBL" id="KJL25885.1"/>
    </source>
</evidence>
<dbReference type="OrthoDB" id="9801052at2"/>
<dbReference type="NCBIfam" id="NF041821">
    <property type="entry name" value="daptide_amino"/>
    <property type="match status" value="1"/>
</dbReference>
<keyword evidence="2 3" id="KW-0663">Pyridoxal phosphate</keyword>
<dbReference type="EC" id="2.6.1.62" evidence="4"/>
<dbReference type="EMBL" id="JYIV01000014">
    <property type="protein sequence ID" value="KJL25885.1"/>
    <property type="molecule type" value="Genomic_DNA"/>
</dbReference>
<reference evidence="4 5" key="1">
    <citation type="submission" date="2015-02" db="EMBL/GenBank/DDBJ databases">
        <title>Draft genome sequences of ten Microbacterium spp. with emphasis on heavy metal contaminated environments.</title>
        <authorList>
            <person name="Corretto E."/>
        </authorList>
    </citation>
    <scope>NUCLEOTIDE SEQUENCE [LARGE SCALE GENOMIC DNA]</scope>
    <source>
        <strain evidence="4 5">BEL163</strain>
    </source>
</reference>
<gene>
    <name evidence="4" type="primary">bioA</name>
    <name evidence="4" type="ORF">RN51_00390</name>
</gene>
<comment type="caution">
    <text evidence="4">The sequence shown here is derived from an EMBL/GenBank/DDBJ whole genome shotgun (WGS) entry which is preliminary data.</text>
</comment>
<dbReference type="Gene3D" id="3.40.640.10">
    <property type="entry name" value="Type I PLP-dependent aspartate aminotransferase-like (Major domain)"/>
    <property type="match status" value="1"/>
</dbReference>
<evidence type="ECO:0000313" key="5">
    <source>
        <dbReference type="Proteomes" id="UP000033725"/>
    </source>
</evidence>
<dbReference type="AlphaFoldDB" id="A0A0F0L0K3"/>
<comment type="similarity">
    <text evidence="1 3">Belongs to the class-III pyridoxal-phosphate-dependent aminotransferase family.</text>
</comment>
<organism evidence="4 5">
    <name type="scientific">Microbacterium oxydans</name>
    <dbReference type="NCBI Taxonomy" id="82380"/>
    <lineage>
        <taxon>Bacteria</taxon>
        <taxon>Bacillati</taxon>
        <taxon>Actinomycetota</taxon>
        <taxon>Actinomycetes</taxon>
        <taxon>Micrococcales</taxon>
        <taxon>Microbacteriaceae</taxon>
        <taxon>Microbacterium</taxon>
    </lineage>
</organism>
<evidence type="ECO:0000256" key="1">
    <source>
        <dbReference type="ARBA" id="ARBA00008954"/>
    </source>
</evidence>
<dbReference type="PANTHER" id="PTHR43094">
    <property type="entry name" value="AMINOTRANSFERASE"/>
    <property type="match status" value="1"/>
</dbReference>
<proteinExistence type="inferred from homology"/>
<evidence type="ECO:0000256" key="2">
    <source>
        <dbReference type="ARBA" id="ARBA00022898"/>
    </source>
</evidence>
<dbReference type="InterPro" id="IPR015421">
    <property type="entry name" value="PyrdxlP-dep_Trfase_major"/>
</dbReference>
<dbReference type="Pfam" id="PF00202">
    <property type="entry name" value="Aminotran_3"/>
    <property type="match status" value="1"/>
</dbReference>
<dbReference type="SUPFAM" id="SSF53383">
    <property type="entry name" value="PLP-dependent transferases"/>
    <property type="match status" value="1"/>
</dbReference>